<comment type="caution">
    <text evidence="2">The sequence shown here is derived from an EMBL/GenBank/DDBJ whole genome shotgun (WGS) entry which is preliminary data.</text>
</comment>
<sequence length="83" mass="8582">MAKKLMITNFSALLMILLLVSNGLPKAESQCYLGEAAVSSCAGLTTQECTQKCFQYYGGSVSFGTCDVDSGTGSAACKCFGGC</sequence>
<proteinExistence type="predicted"/>
<reference evidence="2" key="1">
    <citation type="submission" date="2019-07" db="EMBL/GenBank/DDBJ databases">
        <authorList>
            <person name="Dittberner H."/>
        </authorList>
    </citation>
    <scope>NUCLEOTIDE SEQUENCE [LARGE SCALE GENOMIC DNA]</scope>
</reference>
<feature type="signal peptide" evidence="1">
    <location>
        <begin position="1"/>
        <end position="29"/>
    </location>
</feature>
<dbReference type="EMBL" id="CABITT030000003">
    <property type="protein sequence ID" value="VVA98051.1"/>
    <property type="molecule type" value="Genomic_DNA"/>
</dbReference>
<accession>A0A565B9N0</accession>
<protein>
    <recommendedName>
        <fullName evidence="4">Knottin scorpion toxin-like domain-containing protein</fullName>
    </recommendedName>
</protein>
<dbReference type="OrthoDB" id="1101334at2759"/>
<feature type="chain" id="PRO_5021957037" description="Knottin scorpion toxin-like domain-containing protein" evidence="1">
    <location>
        <begin position="30"/>
        <end position="83"/>
    </location>
</feature>
<evidence type="ECO:0000256" key="1">
    <source>
        <dbReference type="SAM" id="SignalP"/>
    </source>
</evidence>
<keyword evidence="1" id="KW-0732">Signal</keyword>
<evidence type="ECO:0008006" key="4">
    <source>
        <dbReference type="Google" id="ProtNLM"/>
    </source>
</evidence>
<gene>
    <name evidence="2" type="ORF">ANE_LOCUS8496</name>
</gene>
<evidence type="ECO:0000313" key="2">
    <source>
        <dbReference type="EMBL" id="VVA98051.1"/>
    </source>
</evidence>
<organism evidence="2 3">
    <name type="scientific">Arabis nemorensis</name>
    <dbReference type="NCBI Taxonomy" id="586526"/>
    <lineage>
        <taxon>Eukaryota</taxon>
        <taxon>Viridiplantae</taxon>
        <taxon>Streptophyta</taxon>
        <taxon>Embryophyta</taxon>
        <taxon>Tracheophyta</taxon>
        <taxon>Spermatophyta</taxon>
        <taxon>Magnoliopsida</taxon>
        <taxon>eudicotyledons</taxon>
        <taxon>Gunneridae</taxon>
        <taxon>Pentapetalae</taxon>
        <taxon>rosids</taxon>
        <taxon>malvids</taxon>
        <taxon>Brassicales</taxon>
        <taxon>Brassicaceae</taxon>
        <taxon>Arabideae</taxon>
        <taxon>Arabis</taxon>
    </lineage>
</organism>
<dbReference type="Proteomes" id="UP000489600">
    <property type="component" value="Unassembled WGS sequence"/>
</dbReference>
<evidence type="ECO:0000313" key="3">
    <source>
        <dbReference type="Proteomes" id="UP000489600"/>
    </source>
</evidence>
<name>A0A565B9N0_9BRAS</name>
<dbReference type="AlphaFoldDB" id="A0A565B9N0"/>
<keyword evidence="3" id="KW-1185">Reference proteome</keyword>